<name>A0A0V8QHN7_9FIRM</name>
<comment type="subcellular location">
    <subcellularLocation>
        <location evidence="1">Cell membrane</location>
        <topology evidence="1">Multi-pass membrane protein</topology>
    </subcellularLocation>
</comment>
<feature type="transmembrane region" description="Helical" evidence="2">
    <location>
        <begin position="175"/>
        <end position="196"/>
    </location>
</feature>
<dbReference type="PANTHER" id="PTHR23530:SF1">
    <property type="entry name" value="PERMEASE, MAJOR FACILITATOR SUPERFAMILY-RELATED"/>
    <property type="match status" value="1"/>
</dbReference>
<evidence type="ECO:0000256" key="1">
    <source>
        <dbReference type="ARBA" id="ARBA00004651"/>
    </source>
</evidence>
<dbReference type="InterPro" id="IPR011701">
    <property type="entry name" value="MFS"/>
</dbReference>
<dbReference type="RefSeq" id="WP_058351648.1">
    <property type="nucleotide sequence ID" value="NZ_CABMMD010000046.1"/>
</dbReference>
<dbReference type="EMBL" id="LNAM01000046">
    <property type="protein sequence ID" value="KSV60068.1"/>
    <property type="molecule type" value="Genomic_DNA"/>
</dbReference>
<feature type="transmembrane region" description="Helical" evidence="2">
    <location>
        <begin position="46"/>
        <end position="66"/>
    </location>
</feature>
<comment type="caution">
    <text evidence="3">The sequence shown here is derived from an EMBL/GenBank/DDBJ whole genome shotgun (WGS) entry which is preliminary data.</text>
</comment>
<dbReference type="GO" id="GO:0005886">
    <property type="term" value="C:plasma membrane"/>
    <property type="evidence" value="ECO:0007669"/>
    <property type="project" value="UniProtKB-SubCell"/>
</dbReference>
<feature type="transmembrane region" description="Helical" evidence="2">
    <location>
        <begin position="100"/>
        <end position="121"/>
    </location>
</feature>
<evidence type="ECO:0000313" key="4">
    <source>
        <dbReference type="Proteomes" id="UP000054874"/>
    </source>
</evidence>
<sequence>MKIVKCVDNTDSSVIFYYVALALKSAAIAMPHAFLTLIFLDKGMDYSQIAMIQAFYSCGVVLFEYPSGVLADKYPKKNIYLISSLLLMLSYLLILSTDNYWFLILTWFIYGISTAMETGTIDSDIIIWIKENKDKEKVSNAIGSFISTMSQISSISAIGGACLGFVLHRIINTDIYWVMLGIVLLNVLLIVVFYRIPNRVDKSGNRSILIIVKDSLREIRETKQLRYMLILFALFQMFLQVHYQLWQSLFIEYGINSDWFICIYLSFQLITILAYKAPVNKLFRNTSVPIFMIAIVAVALMFLINKPILQLFLYAVPVFAITIAAYYTEIKYSEIVNVGNISAITSLLSTVMRIFGFAMLIISSRFIAHFSIRILFLIIPICVFSAICFILDRYIIWGNSKASKKME</sequence>
<keyword evidence="2" id="KW-1133">Transmembrane helix</keyword>
<dbReference type="OrthoDB" id="9816124at2"/>
<keyword evidence="4" id="KW-1185">Reference proteome</keyword>
<keyword evidence="2" id="KW-0812">Transmembrane</keyword>
<feature type="transmembrane region" description="Helical" evidence="2">
    <location>
        <begin position="258"/>
        <end position="275"/>
    </location>
</feature>
<keyword evidence="2" id="KW-0472">Membrane</keyword>
<dbReference type="PANTHER" id="PTHR23530">
    <property type="entry name" value="TRANSPORT PROTEIN-RELATED"/>
    <property type="match status" value="1"/>
</dbReference>
<dbReference type="AlphaFoldDB" id="A0A0V8QHN7"/>
<dbReference type="STRING" id="290052.ASU35_06585"/>
<dbReference type="Gene3D" id="1.20.1250.20">
    <property type="entry name" value="MFS general substrate transporter like domains"/>
    <property type="match status" value="1"/>
</dbReference>
<accession>A0A0V8QHN7</accession>
<dbReference type="SUPFAM" id="SSF103473">
    <property type="entry name" value="MFS general substrate transporter"/>
    <property type="match status" value="1"/>
</dbReference>
<dbReference type="Pfam" id="PF07690">
    <property type="entry name" value="MFS_1"/>
    <property type="match status" value="1"/>
</dbReference>
<feature type="transmembrane region" description="Helical" evidence="2">
    <location>
        <begin position="15"/>
        <end position="40"/>
    </location>
</feature>
<feature type="transmembrane region" description="Helical" evidence="2">
    <location>
        <begin position="340"/>
        <end position="362"/>
    </location>
</feature>
<dbReference type="GO" id="GO:0022857">
    <property type="term" value="F:transmembrane transporter activity"/>
    <property type="evidence" value="ECO:0007669"/>
    <property type="project" value="InterPro"/>
</dbReference>
<dbReference type="CDD" id="cd06174">
    <property type="entry name" value="MFS"/>
    <property type="match status" value="1"/>
</dbReference>
<feature type="transmembrane region" description="Helical" evidence="2">
    <location>
        <begin position="142"/>
        <end position="169"/>
    </location>
</feature>
<organism evidence="3 4">
    <name type="scientific">Acetivibrio ethanolgignens</name>
    <dbReference type="NCBI Taxonomy" id="290052"/>
    <lineage>
        <taxon>Bacteria</taxon>
        <taxon>Bacillati</taxon>
        <taxon>Bacillota</taxon>
        <taxon>Clostridia</taxon>
        <taxon>Eubacteriales</taxon>
        <taxon>Oscillospiraceae</taxon>
        <taxon>Acetivibrio</taxon>
    </lineage>
</organism>
<evidence type="ECO:0008006" key="5">
    <source>
        <dbReference type="Google" id="ProtNLM"/>
    </source>
</evidence>
<protein>
    <recommendedName>
        <fullName evidence="5">Major facilitator superfamily (MFS) profile domain-containing protein</fullName>
    </recommendedName>
</protein>
<dbReference type="Proteomes" id="UP000054874">
    <property type="component" value="Unassembled WGS sequence"/>
</dbReference>
<feature type="transmembrane region" description="Helical" evidence="2">
    <location>
        <begin position="311"/>
        <end position="328"/>
    </location>
</feature>
<proteinExistence type="predicted"/>
<gene>
    <name evidence="3" type="ORF">ASU35_06585</name>
</gene>
<dbReference type="InterPro" id="IPR053160">
    <property type="entry name" value="MFS_DHA3_Transporter"/>
</dbReference>
<dbReference type="InterPro" id="IPR036259">
    <property type="entry name" value="MFS_trans_sf"/>
</dbReference>
<feature type="transmembrane region" description="Helical" evidence="2">
    <location>
        <begin position="374"/>
        <end position="396"/>
    </location>
</feature>
<feature type="transmembrane region" description="Helical" evidence="2">
    <location>
        <begin position="227"/>
        <end position="246"/>
    </location>
</feature>
<evidence type="ECO:0000313" key="3">
    <source>
        <dbReference type="EMBL" id="KSV60068.1"/>
    </source>
</evidence>
<evidence type="ECO:0000256" key="2">
    <source>
        <dbReference type="SAM" id="Phobius"/>
    </source>
</evidence>
<feature type="transmembrane region" description="Helical" evidence="2">
    <location>
        <begin position="287"/>
        <end position="305"/>
    </location>
</feature>
<reference evidence="3 4" key="1">
    <citation type="submission" date="2015-11" db="EMBL/GenBank/DDBJ databases">
        <title>Butyribacter intestini gen. nov., sp. nov., a butyric acid-producing bacterium of the family Lachnospiraceae isolated from the human faeces.</title>
        <authorList>
            <person name="Zou Y."/>
            <person name="Xue W."/>
            <person name="Luo G."/>
            <person name="Lv M."/>
        </authorList>
    </citation>
    <scope>NUCLEOTIDE SEQUENCE [LARGE SCALE GENOMIC DNA]</scope>
    <source>
        <strain evidence="3 4">ACET-33324</strain>
    </source>
</reference>
<feature type="transmembrane region" description="Helical" evidence="2">
    <location>
        <begin position="78"/>
        <end position="94"/>
    </location>
</feature>